<dbReference type="SUPFAM" id="SSF49299">
    <property type="entry name" value="PKD domain"/>
    <property type="match status" value="1"/>
</dbReference>
<gene>
    <name evidence="3" type="ordered locus">MSWAN_2369</name>
</gene>
<dbReference type="PANTHER" id="PTHR34512">
    <property type="entry name" value="CELL SURFACE PROTEIN"/>
    <property type="match status" value="1"/>
</dbReference>
<reference evidence="3 4" key="1">
    <citation type="journal article" date="2014" name="Int. J. Syst. Evol. Microbiol.">
        <title>Methanobacterium paludis sp. nov. and a novel strain of Methanobacterium lacus isolated from northern peatlands.</title>
        <authorList>
            <person name="Cadillo-Quiroz H."/>
            <person name="Brauer S.L."/>
            <person name="Goodson N."/>
            <person name="Yavitt J.B."/>
            <person name="Zinder S.H."/>
        </authorList>
    </citation>
    <scope>NUCLEOTIDE SEQUENCE [LARGE SCALE GENOMIC DNA]</scope>
    <source>
        <strain evidence="4">DSM 25820 / JCM 18151 / SWAN1</strain>
    </source>
</reference>
<dbReference type="Pfam" id="PF13205">
    <property type="entry name" value="Big_5"/>
    <property type="match status" value="4"/>
</dbReference>
<dbReference type="InterPro" id="IPR000601">
    <property type="entry name" value="PKD_dom"/>
</dbReference>
<dbReference type="InterPro" id="IPR014755">
    <property type="entry name" value="Cu-Rt/internalin_Ig-like"/>
</dbReference>
<dbReference type="InterPro" id="IPR011047">
    <property type="entry name" value="Quinoprotein_ADH-like_sf"/>
</dbReference>
<dbReference type="RefSeq" id="WP_013826873.1">
    <property type="nucleotide sequence ID" value="NC_015574.1"/>
</dbReference>
<dbReference type="InterPro" id="IPR035986">
    <property type="entry name" value="PKD_dom_sf"/>
</dbReference>
<dbReference type="InterPro" id="IPR013783">
    <property type="entry name" value="Ig-like_fold"/>
</dbReference>
<sequence>MKHNNLLVLLVVFAVIGVSTVGSVSAASTGNNSTLNATNTTNTTVNTAIATNATGQSNYTGPQTNTTKWTNSSIYSVGKVTVTKNGTIYVMGHSDSTLYAFKSDGTLLWSDYLGTGTANNGLVVGSDGTIYALDDGTLFAVYSNGTIKWKYNTGSVGAPYGDPVLDSNGIIYFTSNLGNVYAIDTKTNPNDVGAKWVYSTGKSLTSHGAISSDGKTLYVGSYGAVALYALNTADGTLKWSYSTGTSSSKGGIQSTPVIGSDGTIYVATYGTGILYAITDNGDHATVKWNTTIGSSYGNIAISSNGTIYVGCFKTGVNFYAVNSSDGSILYNCSLTKATSVSTPVIGSDGTIYIGTTNGILYALNPDLTTKWIYTASGSGSLSSPTIGPDGTLYVSRYGCGLYAFQDLVGNFTSTAGSNLNVQFNDSSSNIPTSWSWSFGDGSTSTEQNPMHTYAANGTYTVSLTVTTAYGDTNTVTKTVTVKDITAPTVSGIGYNTPNKSITVNFSEPVELGTGWIELLDSTGKAVSFTKSINGSVLTIKPTVGLVNGAKYRLLLHTGSITDLSGNNVAGYVYSFTVDGTAPTVKIVDPANNAVNVAVSKVIKVTFSEAIQNGTGWIELLNSTGKAVSFTKSINGNVLSITPTNALVKGTKYILLLHTGCVTDLTGNNLKGYVSRFTTDSTAPTVKTVDPANNAVNVAANKVIKVTFSEAIQNGNGSIELLDSTGKAVSFTKSISGNVLTITPDNALVKGTKYMLLLHTGSVTDLAGNNLKGYVSRFTVDSTVPTVKTIDPANNAVNVAIDKVIKVTFSETVKAGNGSIELVDSTGKAVSFTKSISGNVLTITPDSALVKGTKYMLLLHTGCVTDLAGNNLKGYVSRFTV</sequence>
<dbReference type="FunFam" id="2.60.40.10:FF:000270">
    <property type="entry name" value="Cell surface protein"/>
    <property type="match status" value="1"/>
</dbReference>
<dbReference type="InterPro" id="IPR018391">
    <property type="entry name" value="PQQ_b-propeller_rpt"/>
</dbReference>
<dbReference type="SUPFAM" id="SSF50998">
    <property type="entry name" value="Quinoprotein alcohol dehydrogenase-like"/>
    <property type="match status" value="2"/>
</dbReference>
<evidence type="ECO:0000259" key="2">
    <source>
        <dbReference type="PROSITE" id="PS50093"/>
    </source>
</evidence>
<dbReference type="Gene3D" id="2.60.40.10">
    <property type="entry name" value="Immunoglobulins"/>
    <property type="match status" value="1"/>
</dbReference>
<name>F6D604_METPW</name>
<organism evidence="3 4">
    <name type="scientific">Methanobacterium paludis (strain DSM 25820 / JCM 18151 / SWAN1)</name>
    <dbReference type="NCBI Taxonomy" id="868131"/>
    <lineage>
        <taxon>Archaea</taxon>
        <taxon>Methanobacteriati</taxon>
        <taxon>Methanobacteriota</taxon>
        <taxon>Methanomada group</taxon>
        <taxon>Methanobacteria</taxon>
        <taxon>Methanobacteriales</taxon>
        <taxon>Methanobacteriaceae</taxon>
        <taxon>Methanobacterium</taxon>
    </lineage>
</organism>
<dbReference type="KEGG" id="mew:MSWAN_2369"/>
<dbReference type="PANTHER" id="PTHR34512:SF30">
    <property type="entry name" value="OUTER MEMBRANE PROTEIN ASSEMBLY FACTOR BAMB"/>
    <property type="match status" value="1"/>
</dbReference>
<protein>
    <submittedName>
        <fullName evidence="3">PKD domain containing protein</fullName>
    </submittedName>
</protein>
<feature type="domain" description="PKD" evidence="2">
    <location>
        <begin position="413"/>
        <end position="488"/>
    </location>
</feature>
<dbReference type="EMBL" id="CP002772">
    <property type="protein sequence ID" value="AEG19374.1"/>
    <property type="molecule type" value="Genomic_DNA"/>
</dbReference>
<dbReference type="PROSITE" id="PS50093">
    <property type="entry name" value="PKD"/>
    <property type="match status" value="1"/>
</dbReference>
<proteinExistence type="predicted"/>
<dbReference type="Proteomes" id="UP000009231">
    <property type="component" value="Chromosome"/>
</dbReference>
<dbReference type="OrthoDB" id="59170at2157"/>
<evidence type="ECO:0000313" key="4">
    <source>
        <dbReference type="Proteomes" id="UP000009231"/>
    </source>
</evidence>
<dbReference type="Gene3D" id="2.60.40.1220">
    <property type="match status" value="4"/>
</dbReference>
<dbReference type="eggNOG" id="arCOG02508">
    <property type="taxonomic scope" value="Archaea"/>
</dbReference>
<dbReference type="InterPro" id="IPR002372">
    <property type="entry name" value="PQQ_rpt_dom"/>
</dbReference>
<dbReference type="InterPro" id="IPR022409">
    <property type="entry name" value="PKD/Chitinase_dom"/>
</dbReference>
<keyword evidence="4" id="KW-1185">Reference proteome</keyword>
<keyword evidence="1" id="KW-0732">Signal</keyword>
<dbReference type="GeneID" id="25394809"/>
<dbReference type="HOGENOM" id="CLU_326968_0_0_2"/>
<dbReference type="SMART" id="SM00564">
    <property type="entry name" value="PQQ"/>
    <property type="match status" value="8"/>
</dbReference>
<dbReference type="Pfam" id="PF18911">
    <property type="entry name" value="PKD_4"/>
    <property type="match status" value="1"/>
</dbReference>
<accession>F6D604</accession>
<dbReference type="Gene3D" id="2.40.128.630">
    <property type="match status" value="3"/>
</dbReference>
<dbReference type="CDD" id="cd00146">
    <property type="entry name" value="PKD"/>
    <property type="match status" value="1"/>
</dbReference>
<dbReference type="InterPro" id="IPR032812">
    <property type="entry name" value="SbsA_Ig"/>
</dbReference>
<dbReference type="eggNOG" id="arCOG02492">
    <property type="taxonomic scope" value="Archaea"/>
</dbReference>
<dbReference type="SUPFAM" id="SSF69360">
    <property type="entry name" value="Cell wall binding repeat"/>
    <property type="match status" value="1"/>
</dbReference>
<dbReference type="STRING" id="868131.MSWAN_2369"/>
<evidence type="ECO:0000313" key="3">
    <source>
        <dbReference type="EMBL" id="AEG19374.1"/>
    </source>
</evidence>
<evidence type="ECO:0000256" key="1">
    <source>
        <dbReference type="ARBA" id="ARBA00022729"/>
    </source>
</evidence>
<dbReference type="AlphaFoldDB" id="F6D604"/>
<dbReference type="Pfam" id="PF13360">
    <property type="entry name" value="PQQ_2"/>
    <property type="match status" value="1"/>
</dbReference>
<dbReference type="SMART" id="SM00089">
    <property type="entry name" value="PKD"/>
    <property type="match status" value="1"/>
</dbReference>